<feature type="transmembrane region" description="Helical" evidence="12">
    <location>
        <begin position="391"/>
        <end position="416"/>
    </location>
</feature>
<feature type="transmembrane region" description="Helical" evidence="12">
    <location>
        <begin position="274"/>
        <end position="296"/>
    </location>
</feature>
<dbReference type="AlphaFoldDB" id="A0A645B037"/>
<accession>A0A645B037</accession>
<protein>
    <submittedName>
        <fullName evidence="13">Trk system potassium uptake protein TrkH</fullName>
    </submittedName>
</protein>
<evidence type="ECO:0000256" key="1">
    <source>
        <dbReference type="ARBA" id="ARBA00004429"/>
    </source>
</evidence>
<keyword evidence="6" id="KW-0633">Potassium transport</keyword>
<evidence type="ECO:0000256" key="2">
    <source>
        <dbReference type="ARBA" id="ARBA00009137"/>
    </source>
</evidence>
<keyword evidence="4" id="KW-1003">Cell membrane</keyword>
<proteinExistence type="inferred from homology"/>
<keyword evidence="11 12" id="KW-0472">Membrane</keyword>
<keyword evidence="8" id="KW-0630">Potassium</keyword>
<evidence type="ECO:0000256" key="7">
    <source>
        <dbReference type="ARBA" id="ARBA00022692"/>
    </source>
</evidence>
<evidence type="ECO:0000256" key="11">
    <source>
        <dbReference type="ARBA" id="ARBA00023136"/>
    </source>
</evidence>
<feature type="transmembrane region" description="Helical" evidence="12">
    <location>
        <begin position="182"/>
        <end position="207"/>
    </location>
</feature>
<evidence type="ECO:0000313" key="13">
    <source>
        <dbReference type="EMBL" id="MPM58406.1"/>
    </source>
</evidence>
<evidence type="ECO:0000256" key="4">
    <source>
        <dbReference type="ARBA" id="ARBA00022475"/>
    </source>
</evidence>
<name>A0A645B037_9ZZZZ</name>
<dbReference type="EMBL" id="VSSQ01016747">
    <property type="protein sequence ID" value="MPM58406.1"/>
    <property type="molecule type" value="Genomic_DNA"/>
</dbReference>
<keyword evidence="9 12" id="KW-1133">Transmembrane helix</keyword>
<feature type="transmembrane region" description="Helical" evidence="12">
    <location>
        <begin position="39"/>
        <end position="57"/>
    </location>
</feature>
<evidence type="ECO:0000256" key="12">
    <source>
        <dbReference type="SAM" id="Phobius"/>
    </source>
</evidence>
<keyword evidence="10" id="KW-0406">Ion transport</keyword>
<gene>
    <name evidence="13" type="primary">trkH_26</name>
    <name evidence="13" type="ORF">SDC9_105237</name>
</gene>
<evidence type="ECO:0000256" key="10">
    <source>
        <dbReference type="ARBA" id="ARBA00023065"/>
    </source>
</evidence>
<feature type="transmembrane region" description="Helical" evidence="12">
    <location>
        <begin position="9"/>
        <end position="27"/>
    </location>
</feature>
<dbReference type="NCBIfam" id="TIGR00933">
    <property type="entry name" value="2a38"/>
    <property type="match status" value="1"/>
</dbReference>
<dbReference type="PANTHER" id="PTHR32024:SF2">
    <property type="entry name" value="TRK SYSTEM POTASSIUM UPTAKE PROTEIN TRKG-RELATED"/>
    <property type="match status" value="1"/>
</dbReference>
<feature type="transmembrane region" description="Helical" evidence="12">
    <location>
        <begin position="456"/>
        <end position="477"/>
    </location>
</feature>
<comment type="similarity">
    <text evidence="2">Belongs to the TrkH potassium transport family.</text>
</comment>
<dbReference type="PANTHER" id="PTHR32024">
    <property type="entry name" value="TRK SYSTEM POTASSIUM UPTAKE PROTEIN TRKG-RELATED"/>
    <property type="match status" value="1"/>
</dbReference>
<evidence type="ECO:0000256" key="3">
    <source>
        <dbReference type="ARBA" id="ARBA00022448"/>
    </source>
</evidence>
<evidence type="ECO:0000256" key="6">
    <source>
        <dbReference type="ARBA" id="ARBA00022538"/>
    </source>
</evidence>
<feature type="transmembrane region" description="Helical" evidence="12">
    <location>
        <begin position="136"/>
        <end position="161"/>
    </location>
</feature>
<reference evidence="13" key="1">
    <citation type="submission" date="2019-08" db="EMBL/GenBank/DDBJ databases">
        <authorList>
            <person name="Kucharzyk K."/>
            <person name="Murdoch R.W."/>
            <person name="Higgins S."/>
            <person name="Loffler F."/>
        </authorList>
    </citation>
    <scope>NUCLEOTIDE SEQUENCE</scope>
</reference>
<comment type="subcellular location">
    <subcellularLocation>
        <location evidence="1">Cell inner membrane</location>
        <topology evidence="1">Multi-pass membrane protein</topology>
    </subcellularLocation>
</comment>
<feature type="transmembrane region" description="Helical" evidence="12">
    <location>
        <begin position="236"/>
        <end position="254"/>
    </location>
</feature>
<evidence type="ECO:0000256" key="9">
    <source>
        <dbReference type="ARBA" id="ARBA00022989"/>
    </source>
</evidence>
<dbReference type="GO" id="GO:0015379">
    <property type="term" value="F:potassium:chloride symporter activity"/>
    <property type="evidence" value="ECO:0007669"/>
    <property type="project" value="InterPro"/>
</dbReference>
<feature type="transmembrane region" description="Helical" evidence="12">
    <location>
        <begin position="333"/>
        <end position="352"/>
    </location>
</feature>
<dbReference type="GO" id="GO:0005886">
    <property type="term" value="C:plasma membrane"/>
    <property type="evidence" value="ECO:0007669"/>
    <property type="project" value="UniProtKB-SubCell"/>
</dbReference>
<sequence length="483" mass="52417">MHFRLVAKVLSLLSGIVSLSMIWPLAWSLYDGSGDVKPFLFSIMMGGVLSGGLYLVGRKADYEDLGVKDGFVVVSLSWIIASVVGALPYYLHGAVPTFADAFFEAMSGFTTTGASVISDIEANPRGILFWRDLTHWLGGMGIIVLSLAILPFIGVGGMQLYKAEVPGPIPEKMTPRIQQTALYLWGVYVLLSGAETLLLMFGGMNLFEALTHTFGTMATGGFSPLNKSVGQYNSAYFDWVITLFMFLAGANFALHYRFIMGRFSAFHRDEEFRFYTGVVLFCTVTVAGVLLLHGTYDTVADALRFGAFQVVSIITTTGYVTADYELWPSYTQFLLLLLMFVGACAGSTGGGIKNLRLMVLARHVKAELSSILHPRAIVQVKVGGKVAGKDIIASVTSFFILYMALFTAGTLFMAALGLDILTSLSSVAATLGNIGPGLGGVGPMRNYADIPQTGKWVLSLLMLMGRLELYTVVVLFVPETWRR</sequence>
<evidence type="ECO:0000256" key="8">
    <source>
        <dbReference type="ARBA" id="ARBA00022958"/>
    </source>
</evidence>
<organism evidence="13">
    <name type="scientific">bioreactor metagenome</name>
    <dbReference type="NCBI Taxonomy" id="1076179"/>
    <lineage>
        <taxon>unclassified sequences</taxon>
        <taxon>metagenomes</taxon>
        <taxon>ecological metagenomes</taxon>
    </lineage>
</organism>
<keyword evidence="5" id="KW-0997">Cell inner membrane</keyword>
<keyword evidence="7 12" id="KW-0812">Transmembrane</keyword>
<keyword evidence="3" id="KW-0813">Transport</keyword>
<dbReference type="InterPro" id="IPR003445">
    <property type="entry name" value="Cat_transpt"/>
</dbReference>
<dbReference type="PIRSF" id="PIRSF006247">
    <property type="entry name" value="TrkH"/>
    <property type="match status" value="1"/>
</dbReference>
<feature type="transmembrane region" description="Helical" evidence="12">
    <location>
        <begin position="69"/>
        <end position="91"/>
    </location>
</feature>
<dbReference type="InterPro" id="IPR004772">
    <property type="entry name" value="TrkH"/>
</dbReference>
<dbReference type="Pfam" id="PF02386">
    <property type="entry name" value="TrkH"/>
    <property type="match status" value="1"/>
</dbReference>
<comment type="caution">
    <text evidence="13">The sequence shown here is derived from an EMBL/GenBank/DDBJ whole genome shotgun (WGS) entry which is preliminary data.</text>
</comment>
<evidence type="ECO:0000256" key="5">
    <source>
        <dbReference type="ARBA" id="ARBA00022519"/>
    </source>
</evidence>